<dbReference type="PANTHER" id="PTHR45527">
    <property type="entry name" value="NONRIBOSOMAL PEPTIDE SYNTHETASE"/>
    <property type="match status" value="1"/>
</dbReference>
<evidence type="ECO:0000313" key="6">
    <source>
        <dbReference type="EMBL" id="SEG28032.1"/>
    </source>
</evidence>
<dbReference type="FunFam" id="3.40.50.12780:FF:000012">
    <property type="entry name" value="Non-ribosomal peptide synthetase"/>
    <property type="match status" value="2"/>
</dbReference>
<dbReference type="Pfam" id="PF13193">
    <property type="entry name" value="AMP-binding_C"/>
    <property type="match status" value="2"/>
</dbReference>
<dbReference type="InterPro" id="IPR045851">
    <property type="entry name" value="AMP-bd_C_sf"/>
</dbReference>
<feature type="domain" description="Carrier" evidence="5">
    <location>
        <begin position="512"/>
        <end position="589"/>
    </location>
</feature>
<evidence type="ECO:0000256" key="3">
    <source>
        <dbReference type="ARBA" id="ARBA00022553"/>
    </source>
</evidence>
<dbReference type="PROSITE" id="PS50075">
    <property type="entry name" value="CARRIER"/>
    <property type="match status" value="1"/>
</dbReference>
<dbReference type="InterPro" id="IPR023213">
    <property type="entry name" value="CAT-like_dom_sf"/>
</dbReference>
<dbReference type="Gene3D" id="3.30.559.10">
    <property type="entry name" value="Chloramphenicol acetyltransferase-like domain"/>
    <property type="match status" value="1"/>
</dbReference>
<dbReference type="InterPro" id="IPR020459">
    <property type="entry name" value="AMP-binding"/>
</dbReference>
<dbReference type="EMBL" id="FNVR01000022">
    <property type="protein sequence ID" value="SEG28032.1"/>
    <property type="molecule type" value="Genomic_DNA"/>
</dbReference>
<feature type="region of interest" description="Disordered" evidence="4">
    <location>
        <begin position="1528"/>
        <end position="1547"/>
    </location>
</feature>
<dbReference type="PANTHER" id="PTHR45527:SF1">
    <property type="entry name" value="FATTY ACID SYNTHASE"/>
    <property type="match status" value="1"/>
</dbReference>
<dbReference type="InterPro" id="IPR010071">
    <property type="entry name" value="AA_adenyl_dom"/>
</dbReference>
<dbReference type="GO" id="GO:0044550">
    <property type="term" value="P:secondary metabolite biosynthetic process"/>
    <property type="evidence" value="ECO:0007669"/>
    <property type="project" value="UniProtKB-ARBA"/>
</dbReference>
<dbReference type="SUPFAM" id="SSF52777">
    <property type="entry name" value="CoA-dependent acyltransferases"/>
    <property type="match status" value="2"/>
</dbReference>
<proteinExistence type="predicted"/>
<accession>A0A1H5YW88</accession>
<dbReference type="InterPro" id="IPR000873">
    <property type="entry name" value="AMP-dep_synth/lig_dom"/>
</dbReference>
<comment type="cofactor">
    <cofactor evidence="1">
        <name>pantetheine 4'-phosphate</name>
        <dbReference type="ChEBI" id="CHEBI:47942"/>
    </cofactor>
</comment>
<dbReference type="InterPro" id="IPR036736">
    <property type="entry name" value="ACP-like_sf"/>
</dbReference>
<dbReference type="InterPro" id="IPR025110">
    <property type="entry name" value="AMP-bd_C"/>
</dbReference>
<dbReference type="InterPro" id="IPR020845">
    <property type="entry name" value="AMP-binding_CS"/>
</dbReference>
<dbReference type="FunFam" id="2.30.38.10:FF:000001">
    <property type="entry name" value="Non-ribosomal peptide synthetase PvdI"/>
    <property type="match status" value="2"/>
</dbReference>
<reference evidence="7" key="1">
    <citation type="submission" date="2016-10" db="EMBL/GenBank/DDBJ databases">
        <authorList>
            <person name="Varghese N."/>
            <person name="Submissions S."/>
        </authorList>
    </citation>
    <scope>NUCLEOTIDE SEQUENCE [LARGE SCALE GENOMIC DNA]</scope>
    <source>
        <strain evidence="7">DSM 17298</strain>
    </source>
</reference>
<keyword evidence="2" id="KW-0596">Phosphopantetheine</keyword>
<dbReference type="Gene3D" id="2.30.38.10">
    <property type="entry name" value="Luciferase, Domain 3"/>
    <property type="match status" value="2"/>
</dbReference>
<dbReference type="GO" id="GO:0003824">
    <property type="term" value="F:catalytic activity"/>
    <property type="evidence" value="ECO:0007669"/>
    <property type="project" value="InterPro"/>
</dbReference>
<dbReference type="PROSITE" id="PS00455">
    <property type="entry name" value="AMP_BINDING"/>
    <property type="match status" value="2"/>
</dbReference>
<dbReference type="GO" id="GO:0043041">
    <property type="term" value="P:amino acid activation for nonribosomal peptide biosynthetic process"/>
    <property type="evidence" value="ECO:0007669"/>
    <property type="project" value="TreeGrafter"/>
</dbReference>
<dbReference type="GO" id="GO:0005737">
    <property type="term" value="C:cytoplasm"/>
    <property type="evidence" value="ECO:0007669"/>
    <property type="project" value="TreeGrafter"/>
</dbReference>
<evidence type="ECO:0000259" key="5">
    <source>
        <dbReference type="PROSITE" id="PS50075"/>
    </source>
</evidence>
<dbReference type="CDD" id="cd05930">
    <property type="entry name" value="A_NRPS"/>
    <property type="match status" value="2"/>
</dbReference>
<evidence type="ECO:0000256" key="1">
    <source>
        <dbReference type="ARBA" id="ARBA00001957"/>
    </source>
</evidence>
<dbReference type="InterPro" id="IPR009081">
    <property type="entry name" value="PP-bd_ACP"/>
</dbReference>
<dbReference type="SUPFAM" id="SSF47336">
    <property type="entry name" value="ACP-like"/>
    <property type="match status" value="1"/>
</dbReference>
<dbReference type="PRINTS" id="PR00154">
    <property type="entry name" value="AMPBINDING"/>
</dbReference>
<dbReference type="SUPFAM" id="SSF56801">
    <property type="entry name" value="Acetyl-CoA synthetase-like"/>
    <property type="match status" value="2"/>
</dbReference>
<keyword evidence="3" id="KW-0597">Phosphoprotein</keyword>
<keyword evidence="7" id="KW-1185">Reference proteome</keyword>
<protein>
    <submittedName>
        <fullName evidence="6">Amino acid adenylation domain-containing protein</fullName>
    </submittedName>
</protein>
<dbReference type="PROSITE" id="PS00012">
    <property type="entry name" value="PHOSPHOPANTETHEINE"/>
    <property type="match status" value="1"/>
</dbReference>
<dbReference type="Pfam" id="PF00550">
    <property type="entry name" value="PP-binding"/>
    <property type="match status" value="1"/>
</dbReference>
<sequence>MLFNLTNQQNMGIHELFENQTLETPSNIALIFEGQELTYSELNGQANQWALYLRSLGIGQESIVGICMRRSPELIISILAIWKAGGAYLPLDPDYPQDRLQYMLEDSGISCVLSHSATQTASEQLFQKFSGKVLVWESLQKELVNYPTQDLALQIEDSDLSYIIYTSGSTGKPKGVMIEHRNAVNLAHALHQFIALKPGERVLQFASISFDASVLELILALTSGSALVMASKENLMPGTALTDTINRHQVNITLLSPTALNQLNPDQLPSLDTVLSGGEALPLTTAQKWASAKTLINAYGPTEITVCATMCRVDPKTDGITIGVPLPNYQCLILDPEGNQLPIGISGELYIGGAGLARGYLNRPDLTEEKFVPNPFHPGTKMYRSGDLARWLPTGEIEYLGRIDQQVKIRGFRIELGEIESALLSESAITEAAVTVRQDHQDEKYLCAYYVSETEKTVDELRRFLGQTLPDFMIPARFVAMEKLPLSPSGKIDRKALPEPGETITTGAEFVAPSTELEIRIIRLYAQLLSLVSESISTKDSFLALGGDSLKSAQLAGRLSQETGTFISVKDIFTNPTASGLAALISSKGKSETVKITKAPVLDSYPLASAQKRVYLHSLQQGSDSVLYNLPAVYEVEGLLDHQLLTKAFQEVVNNYDAFRISFLMDGEVLRQRVLDRVIVEIPVHTVLENEIEESLKNWGSKPFDLSRPPLIRMEIWQTERQQFLLIDTHHIIMDGMSYVPFFQALSDAYLGKELHADTFSFVDYSHWQQSENQKLARIEQSGFWKSMYSQGIPSFEFPVDFQALTIPDSEGETYFFNLEEELFAEVKKYCKETGTTPFIYLYAAFTLLISKYVQSEDVVVATTSAGRNLPETEDMIGMFVNTLAVRNQINPDLPFSSFLENTKQLLLSAFENDAYPYDELISDLRAKEFDVNSVQVMFTLLQAGYEYQAIGGQSINLLRVKKETTPMFDLTLSGFENEETIGFEFEYKCRFFSLEQIKLLADRFLNVLRIVVNVPQKTVSTIPLILGVEEKTLSIWNNDSQEIPKNENTLHFFESKVLEFPHQTALHFENLELNFSQLNHQANQLAHYLISSGIKKESIVGVFMQRSSELIISILAIWKAGAAYLPLDPEYPSDRLKFMLEDSSSHYLLTHLPCKKQIEEKLRNYSGDQVFWEHIQDELIKQPIQNPNISNSSSDLAYIIYTSGSTGRPKGVLLEHGGLVNLILAQRERFSITSSSRVLQFASISFDTSLWEILLSLCAGASLVMVKPENLMLGQNLTDTLRKYQVTHFTAPPSVLAVLNPSDFPDLEVVVSGGEALKKETAASWAKHKKLFNAYGPTEATIEVLVSEVSPDLDQVTIGKPLPNTQVHILDPHGNQVPIGLRGELHIAGLGLARGYLNRPDLTEEKFVPNPFHPGTKMYRSGDLARWLPSGEIEFLGRIDQQVKIRGFRIELGEIEDNLLEYPGIIDVAVTVRQSSDGADFLSAYYVSDVEHSVVDLRNFLSRTLPAYMIPARYMRMQEFPLTPNGKVDRKALPDPGETIVSGAEF</sequence>
<feature type="non-terminal residue" evidence="6">
    <location>
        <position position="1547"/>
    </location>
</feature>
<dbReference type="Pfam" id="PF00501">
    <property type="entry name" value="AMP-binding"/>
    <property type="match status" value="2"/>
</dbReference>
<dbReference type="FunFam" id="3.40.50.980:FF:000001">
    <property type="entry name" value="Non-ribosomal peptide synthetase"/>
    <property type="match status" value="2"/>
</dbReference>
<evidence type="ECO:0000256" key="2">
    <source>
        <dbReference type="ARBA" id="ARBA00022450"/>
    </source>
</evidence>
<dbReference type="InterPro" id="IPR006162">
    <property type="entry name" value="Ppantetheine_attach_site"/>
</dbReference>
<gene>
    <name evidence="6" type="ORF">SAMN03080598_03186</name>
</gene>
<name>A0A1H5YW88_9BACT</name>
<dbReference type="OrthoDB" id="4317020at2"/>
<dbReference type="InterPro" id="IPR001242">
    <property type="entry name" value="Condensation_dom"/>
</dbReference>
<dbReference type="Proteomes" id="UP000236736">
    <property type="component" value="Unassembled WGS sequence"/>
</dbReference>
<dbReference type="GO" id="GO:0031177">
    <property type="term" value="F:phosphopantetheine binding"/>
    <property type="evidence" value="ECO:0007669"/>
    <property type="project" value="InterPro"/>
</dbReference>
<dbReference type="NCBIfam" id="TIGR01733">
    <property type="entry name" value="AA-adenyl-dom"/>
    <property type="match status" value="2"/>
</dbReference>
<dbReference type="InterPro" id="IPR020806">
    <property type="entry name" value="PKS_PP-bd"/>
</dbReference>
<dbReference type="NCBIfam" id="NF003417">
    <property type="entry name" value="PRK04813.1"/>
    <property type="match status" value="2"/>
</dbReference>
<organism evidence="6 7">
    <name type="scientific">Algoriphagus boritolerans DSM 17298 = JCM 18970</name>
    <dbReference type="NCBI Taxonomy" id="1120964"/>
    <lineage>
        <taxon>Bacteria</taxon>
        <taxon>Pseudomonadati</taxon>
        <taxon>Bacteroidota</taxon>
        <taxon>Cytophagia</taxon>
        <taxon>Cytophagales</taxon>
        <taxon>Cyclobacteriaceae</taxon>
        <taxon>Algoriphagus</taxon>
    </lineage>
</organism>
<dbReference type="FunFam" id="3.30.300.30:FF:000010">
    <property type="entry name" value="Enterobactin synthetase component F"/>
    <property type="match status" value="2"/>
</dbReference>
<evidence type="ECO:0000313" key="7">
    <source>
        <dbReference type="Proteomes" id="UP000236736"/>
    </source>
</evidence>
<dbReference type="Pfam" id="PF00668">
    <property type="entry name" value="Condensation"/>
    <property type="match status" value="1"/>
</dbReference>
<evidence type="ECO:0000256" key="4">
    <source>
        <dbReference type="SAM" id="MobiDB-lite"/>
    </source>
</evidence>
<dbReference type="SMART" id="SM00823">
    <property type="entry name" value="PKS_PP"/>
    <property type="match status" value="1"/>
</dbReference>
<dbReference type="Gene3D" id="1.10.1200.10">
    <property type="entry name" value="ACP-like"/>
    <property type="match status" value="1"/>
</dbReference>
<dbReference type="Gene3D" id="3.40.50.980">
    <property type="match status" value="4"/>
</dbReference>
<dbReference type="STRING" id="1120964.GCA_001313265_07889"/>
<dbReference type="RefSeq" id="WP_146064424.1">
    <property type="nucleotide sequence ID" value="NZ_FNVR01000022.1"/>
</dbReference>
<dbReference type="Gene3D" id="3.30.300.30">
    <property type="match status" value="2"/>
</dbReference>
<dbReference type="Gene3D" id="3.30.559.30">
    <property type="entry name" value="Nonribosomal peptide synthetase, condensation domain"/>
    <property type="match status" value="1"/>
</dbReference>